<dbReference type="Gene3D" id="3.40.720.10">
    <property type="entry name" value="Alkaline Phosphatase, subunit A"/>
    <property type="match status" value="1"/>
</dbReference>
<dbReference type="Pfam" id="PF00072">
    <property type="entry name" value="Response_reg"/>
    <property type="match status" value="1"/>
</dbReference>
<dbReference type="GO" id="GO:0000160">
    <property type="term" value="P:phosphorelay signal transduction system"/>
    <property type="evidence" value="ECO:0007669"/>
    <property type="project" value="InterPro"/>
</dbReference>
<dbReference type="CDD" id="cd00156">
    <property type="entry name" value="REC"/>
    <property type="match status" value="1"/>
</dbReference>
<accession>A0A9X1LHF8</accession>
<dbReference type="SUPFAM" id="SSF52172">
    <property type="entry name" value="CheY-like"/>
    <property type="match status" value="1"/>
</dbReference>
<protein>
    <submittedName>
        <fullName evidence="4">PglZ domain-containing protein</fullName>
    </submittedName>
</protein>
<dbReference type="InterPro" id="IPR011006">
    <property type="entry name" value="CheY-like_superfamily"/>
</dbReference>
<sequence length="516" mass="60207">MSNIKILWVDDEIDLLKPHIMFLESRNYEVQTCKSGTEALEQIENENFDMIFLDENMPGLTGIETLTEIKEKRETVPIVMITKSEEEYIMEEAIGSKIADYLIKPVNPNQILLSIKKNLDHSRLVSEKTTSNYQQEFRKIAMEMAQVNSFEEWAELYQRLIYWEIQLEEIEDSGMFEILESQKQEANSQFFKFISKNYQSWFEKNAEPPVMSHTLFKKKVLPELKKDQPTLMIVVDNLRFDQWKALEPIINPYYKKEKESAYYSILPTATQYARNAIFSGLMPSEMEKLFPNYWKNDTEEGGKNLHEADFLHEQLKRLGSDLKFEYHKITSLKGGRKLVDNFKTQKSNDLTVVVYNFVDMLSHSKTEMEVIKELASNDKSYRSLTQSWFKNSPLLEIIQKAQQSGFKLIITTDHGTINVKNPSKVIGDKNTSLNLRYKTGKSLTYENKEVLAIEDPKSVHLPTINMSSSYIFAKEDLFFAYPNNFNHYVSYYRNTYQHGGISLEEVVIPFVVLNPK</sequence>
<dbReference type="AlphaFoldDB" id="A0A9X1LHF8"/>
<evidence type="ECO:0000256" key="2">
    <source>
        <dbReference type="PROSITE-ProRule" id="PRU00169"/>
    </source>
</evidence>
<keyword evidence="5" id="KW-1185">Reference proteome</keyword>
<organism evidence="4 5">
    <name type="scientific">Christiangramia sediminis</name>
    <dbReference type="NCBI Taxonomy" id="2881336"/>
    <lineage>
        <taxon>Bacteria</taxon>
        <taxon>Pseudomonadati</taxon>
        <taxon>Bacteroidota</taxon>
        <taxon>Flavobacteriia</taxon>
        <taxon>Flavobacteriales</taxon>
        <taxon>Flavobacteriaceae</taxon>
        <taxon>Christiangramia</taxon>
    </lineage>
</organism>
<evidence type="ECO:0000313" key="5">
    <source>
        <dbReference type="Proteomes" id="UP001139414"/>
    </source>
</evidence>
<feature type="modified residue" description="4-aspartylphosphate" evidence="2">
    <location>
        <position position="54"/>
    </location>
</feature>
<dbReference type="InterPro" id="IPR050595">
    <property type="entry name" value="Bact_response_regulator"/>
</dbReference>
<dbReference type="Pfam" id="PF08665">
    <property type="entry name" value="PglZ"/>
    <property type="match status" value="1"/>
</dbReference>
<dbReference type="Proteomes" id="UP001139414">
    <property type="component" value="Unassembled WGS sequence"/>
</dbReference>
<dbReference type="RefSeq" id="WP_229338278.1">
    <property type="nucleotide sequence ID" value="NZ_JAJBZG010000001.1"/>
</dbReference>
<dbReference type="PANTHER" id="PTHR44591:SF3">
    <property type="entry name" value="RESPONSE REGULATORY DOMAIN-CONTAINING PROTEIN"/>
    <property type="match status" value="1"/>
</dbReference>
<evidence type="ECO:0000259" key="3">
    <source>
        <dbReference type="PROSITE" id="PS50110"/>
    </source>
</evidence>
<proteinExistence type="predicted"/>
<dbReference type="PANTHER" id="PTHR44591">
    <property type="entry name" value="STRESS RESPONSE REGULATOR PROTEIN 1"/>
    <property type="match status" value="1"/>
</dbReference>
<dbReference type="PROSITE" id="PS50110">
    <property type="entry name" value="RESPONSE_REGULATORY"/>
    <property type="match status" value="1"/>
</dbReference>
<dbReference type="SMART" id="SM00448">
    <property type="entry name" value="REC"/>
    <property type="match status" value="1"/>
</dbReference>
<comment type="caution">
    <text evidence="4">The sequence shown here is derived from an EMBL/GenBank/DDBJ whole genome shotgun (WGS) entry which is preliminary data.</text>
</comment>
<name>A0A9X1LHF8_9FLAO</name>
<reference evidence="4" key="1">
    <citation type="submission" date="2021-10" db="EMBL/GenBank/DDBJ databases">
        <title>Gramella sp. ASW11-100T, isolated from marine sediment.</title>
        <authorList>
            <person name="Xia C."/>
        </authorList>
    </citation>
    <scope>NUCLEOTIDE SEQUENCE</scope>
    <source>
        <strain evidence="4">ASW11-100</strain>
    </source>
</reference>
<dbReference type="SUPFAM" id="SSF53649">
    <property type="entry name" value="Alkaline phosphatase-like"/>
    <property type="match status" value="1"/>
</dbReference>
<keyword evidence="1 2" id="KW-0597">Phosphoprotein</keyword>
<feature type="domain" description="Response regulatory" evidence="3">
    <location>
        <begin position="5"/>
        <end position="119"/>
    </location>
</feature>
<dbReference type="InterPro" id="IPR001789">
    <property type="entry name" value="Sig_transdc_resp-reg_receiver"/>
</dbReference>
<evidence type="ECO:0000313" key="4">
    <source>
        <dbReference type="EMBL" id="MCB7480385.1"/>
    </source>
</evidence>
<evidence type="ECO:0000256" key="1">
    <source>
        <dbReference type="ARBA" id="ARBA00022553"/>
    </source>
</evidence>
<gene>
    <name evidence="4" type="ORF">LGQ90_03830</name>
</gene>
<dbReference type="EMBL" id="JAJBZG010000001">
    <property type="protein sequence ID" value="MCB7480385.1"/>
    <property type="molecule type" value="Genomic_DNA"/>
</dbReference>
<dbReference type="Gene3D" id="3.40.50.2300">
    <property type="match status" value="1"/>
</dbReference>
<dbReference type="InterPro" id="IPR017850">
    <property type="entry name" value="Alkaline_phosphatase_core_sf"/>
</dbReference>